<dbReference type="OrthoDB" id="565387at2"/>
<accession>A0A0N7JHA8</accession>
<dbReference type="KEGG" id="chq:AQ619_05615"/>
<dbReference type="Proteomes" id="UP000056905">
    <property type="component" value="Chromosome"/>
</dbReference>
<proteinExistence type="predicted"/>
<dbReference type="STRING" id="69395.AQ619_05615"/>
<evidence type="ECO:0000313" key="1">
    <source>
        <dbReference type="EMBL" id="ALL12874.1"/>
    </source>
</evidence>
<name>A0A0N7JHA8_9CAUL</name>
<evidence type="ECO:0000313" key="2">
    <source>
        <dbReference type="Proteomes" id="UP000056905"/>
    </source>
</evidence>
<dbReference type="AlphaFoldDB" id="A0A0N7JHA8"/>
<dbReference type="EMBL" id="CP013002">
    <property type="protein sequence ID" value="ALL12874.1"/>
    <property type="molecule type" value="Genomic_DNA"/>
</dbReference>
<keyword evidence="2" id="KW-1185">Reference proteome</keyword>
<protein>
    <submittedName>
        <fullName evidence="1">Uncharacterized protein</fullName>
    </submittedName>
</protein>
<organism evidence="1 2">
    <name type="scientific">Caulobacter henricii</name>
    <dbReference type="NCBI Taxonomy" id="69395"/>
    <lineage>
        <taxon>Bacteria</taxon>
        <taxon>Pseudomonadati</taxon>
        <taxon>Pseudomonadota</taxon>
        <taxon>Alphaproteobacteria</taxon>
        <taxon>Caulobacterales</taxon>
        <taxon>Caulobacteraceae</taxon>
        <taxon>Caulobacter</taxon>
    </lineage>
</organism>
<gene>
    <name evidence="1" type="ORF">AQ619_05615</name>
</gene>
<sequence>MTESEFPKWKTHQGWIEPERLVFIDQTRGIDGPINGEFFRHDIEQVLAPPLAPGPLKPRGERL</sequence>
<reference evidence="1 2" key="1">
    <citation type="submission" date="2015-10" db="EMBL/GenBank/DDBJ databases">
        <title>Conservation of the essential genome among Caulobacter and Brevundimonas species.</title>
        <authorList>
            <person name="Scott D."/>
            <person name="Ely B."/>
        </authorList>
    </citation>
    <scope>NUCLEOTIDE SEQUENCE [LARGE SCALE GENOMIC DNA]</scope>
    <source>
        <strain evidence="1 2">CB4</strain>
    </source>
</reference>